<evidence type="ECO:0000313" key="2">
    <source>
        <dbReference type="Proteomes" id="UP000807342"/>
    </source>
</evidence>
<reference evidence="1" key="1">
    <citation type="submission" date="2020-11" db="EMBL/GenBank/DDBJ databases">
        <authorList>
            <consortium name="DOE Joint Genome Institute"/>
            <person name="Ahrendt S."/>
            <person name="Riley R."/>
            <person name="Andreopoulos W."/>
            <person name="Labutti K."/>
            <person name="Pangilinan J."/>
            <person name="Ruiz-Duenas F.J."/>
            <person name="Barrasa J.M."/>
            <person name="Sanchez-Garcia M."/>
            <person name="Camarero S."/>
            <person name="Miyauchi S."/>
            <person name="Serrano A."/>
            <person name="Linde D."/>
            <person name="Babiker R."/>
            <person name="Drula E."/>
            <person name="Ayuso-Fernandez I."/>
            <person name="Pacheco R."/>
            <person name="Padilla G."/>
            <person name="Ferreira P."/>
            <person name="Barriuso J."/>
            <person name="Kellner H."/>
            <person name="Castanera R."/>
            <person name="Alfaro M."/>
            <person name="Ramirez L."/>
            <person name="Pisabarro A.G."/>
            <person name="Kuo A."/>
            <person name="Tritt A."/>
            <person name="Lipzen A."/>
            <person name="He G."/>
            <person name="Yan M."/>
            <person name="Ng V."/>
            <person name="Cullen D."/>
            <person name="Martin F."/>
            <person name="Rosso M.-N."/>
            <person name="Henrissat B."/>
            <person name="Hibbett D."/>
            <person name="Martinez A.T."/>
            <person name="Grigoriev I.V."/>
        </authorList>
    </citation>
    <scope>NUCLEOTIDE SEQUENCE</scope>
    <source>
        <strain evidence="1">MF-IS2</strain>
    </source>
</reference>
<keyword evidence="2" id="KW-1185">Reference proteome</keyword>
<comment type="caution">
    <text evidence="1">The sequence shown here is derived from an EMBL/GenBank/DDBJ whole genome shotgun (WGS) entry which is preliminary data.</text>
</comment>
<dbReference type="AlphaFoldDB" id="A0A9P5WZ81"/>
<proteinExistence type="predicted"/>
<sequence>MMGVIIHGHGRGKTSAQSSYPFLPLLGVGLCEETPEARTTGTHVNFTSLGGAHAQNTFVANRLLVVHGHSALLGYCCPWIMSKSFVSLKLIDPHYHQNNFCKNKGAARRACLKRKWNSVTSLRGLKGRRMIQSRVRDLVSVVQVDIQAQTPSPTCQLIGRGKIFHYYHKAQKNRAYARAKATQGE</sequence>
<accession>A0A9P5WZ81</accession>
<dbReference type="EMBL" id="MU152987">
    <property type="protein sequence ID" value="KAF9440026.1"/>
    <property type="molecule type" value="Genomic_DNA"/>
</dbReference>
<gene>
    <name evidence="1" type="ORF">P691DRAFT_783696</name>
</gene>
<dbReference type="Proteomes" id="UP000807342">
    <property type="component" value="Unassembled WGS sequence"/>
</dbReference>
<protein>
    <submittedName>
        <fullName evidence="1">Uncharacterized protein</fullName>
    </submittedName>
</protein>
<name>A0A9P5WZ81_9AGAR</name>
<organism evidence="1 2">
    <name type="scientific">Macrolepiota fuliginosa MF-IS2</name>
    <dbReference type="NCBI Taxonomy" id="1400762"/>
    <lineage>
        <taxon>Eukaryota</taxon>
        <taxon>Fungi</taxon>
        <taxon>Dikarya</taxon>
        <taxon>Basidiomycota</taxon>
        <taxon>Agaricomycotina</taxon>
        <taxon>Agaricomycetes</taxon>
        <taxon>Agaricomycetidae</taxon>
        <taxon>Agaricales</taxon>
        <taxon>Agaricineae</taxon>
        <taxon>Agaricaceae</taxon>
        <taxon>Macrolepiota</taxon>
    </lineage>
</organism>
<evidence type="ECO:0000313" key="1">
    <source>
        <dbReference type="EMBL" id="KAF9440026.1"/>
    </source>
</evidence>